<dbReference type="InterPro" id="IPR029055">
    <property type="entry name" value="Ntn_hydrolases_N"/>
</dbReference>
<dbReference type="Gene3D" id="3.60.20.10">
    <property type="entry name" value="Glutamine Phosphoribosylpyrophosphate, subunit 1, domain 1"/>
    <property type="match status" value="1"/>
</dbReference>
<evidence type="ECO:0000256" key="1">
    <source>
        <dbReference type="ARBA" id="ARBA00001031"/>
    </source>
</evidence>
<dbReference type="GO" id="GO:0006487">
    <property type="term" value="P:protein N-linked glycosylation"/>
    <property type="evidence" value="ECO:0007669"/>
    <property type="project" value="TreeGrafter"/>
</dbReference>
<evidence type="ECO:0000256" key="4">
    <source>
        <dbReference type="ARBA" id="ARBA00022679"/>
    </source>
</evidence>
<dbReference type="PROSITE" id="PS51278">
    <property type="entry name" value="GATASE_TYPE_2"/>
    <property type="match status" value="1"/>
</dbReference>
<reference evidence="8" key="3">
    <citation type="submission" date="2023-05" db="EMBL/GenBank/DDBJ databases">
        <authorList>
            <person name="Smith C.H."/>
        </authorList>
    </citation>
    <scope>NUCLEOTIDE SEQUENCE</scope>
    <source>
        <strain evidence="8">CHS0354</strain>
        <tissue evidence="8">Mantle</tissue>
    </source>
</reference>
<dbReference type="Gene3D" id="3.40.50.10490">
    <property type="entry name" value="Glucose-6-phosphate isomerase like protein, domain 1"/>
    <property type="match status" value="2"/>
</dbReference>
<evidence type="ECO:0000256" key="2">
    <source>
        <dbReference type="ARBA" id="ARBA00012916"/>
    </source>
</evidence>
<evidence type="ECO:0000256" key="5">
    <source>
        <dbReference type="ARBA" id="ARBA00022962"/>
    </source>
</evidence>
<keyword evidence="5" id="KW-0315">Glutamine amidotransferase</keyword>
<dbReference type="GO" id="GO:0006047">
    <property type="term" value="P:UDP-N-acetylglucosamine metabolic process"/>
    <property type="evidence" value="ECO:0007669"/>
    <property type="project" value="TreeGrafter"/>
</dbReference>
<name>A0AAE0S2M9_9BIVA</name>
<protein>
    <recommendedName>
        <fullName evidence="2">glutamine--fructose-6-phosphate transaminase (isomerizing)</fullName>
        <ecNumber evidence="2">2.6.1.16</ecNumber>
    </recommendedName>
</protein>
<dbReference type="AlphaFoldDB" id="A0AAE0S2M9"/>
<keyword evidence="4" id="KW-0808">Transferase</keyword>
<gene>
    <name evidence="8" type="ORF">CHS0354_035368</name>
</gene>
<dbReference type="GO" id="GO:0004360">
    <property type="term" value="F:glutamine-fructose-6-phosphate transaminase (isomerizing) activity"/>
    <property type="evidence" value="ECO:0007669"/>
    <property type="project" value="UniProtKB-EC"/>
</dbReference>
<dbReference type="InterPro" id="IPR046348">
    <property type="entry name" value="SIS_dom_sf"/>
</dbReference>
<dbReference type="SUPFAM" id="SSF53697">
    <property type="entry name" value="SIS domain"/>
    <property type="match status" value="1"/>
</dbReference>
<dbReference type="SUPFAM" id="SSF56235">
    <property type="entry name" value="N-terminal nucleophile aminohydrolases (Ntn hydrolases)"/>
    <property type="match status" value="1"/>
</dbReference>
<dbReference type="EMBL" id="JAEAOA010002069">
    <property type="protein sequence ID" value="KAK3584287.1"/>
    <property type="molecule type" value="Genomic_DNA"/>
</dbReference>
<dbReference type="PANTHER" id="PTHR10937:SF0">
    <property type="entry name" value="GLUTAMINE--FRUCTOSE-6-PHOSPHATE TRANSAMINASE (ISOMERIZING)"/>
    <property type="match status" value="1"/>
</dbReference>
<feature type="domain" description="SIS" evidence="7">
    <location>
        <begin position="343"/>
        <end position="489"/>
    </location>
</feature>
<keyword evidence="3" id="KW-0032">Aminotransferase</keyword>
<dbReference type="EC" id="2.6.1.16" evidence="2"/>
<evidence type="ECO:0000256" key="3">
    <source>
        <dbReference type="ARBA" id="ARBA00022576"/>
    </source>
</evidence>
<dbReference type="GO" id="GO:0097367">
    <property type="term" value="F:carbohydrate derivative binding"/>
    <property type="evidence" value="ECO:0007669"/>
    <property type="project" value="InterPro"/>
</dbReference>
<comment type="caution">
    <text evidence="8">The sequence shown here is derived from an EMBL/GenBank/DDBJ whole genome shotgun (WGS) entry which is preliminary data.</text>
</comment>
<evidence type="ECO:0000259" key="6">
    <source>
        <dbReference type="PROSITE" id="PS51278"/>
    </source>
</evidence>
<dbReference type="PROSITE" id="PS51464">
    <property type="entry name" value="SIS"/>
    <property type="match status" value="1"/>
</dbReference>
<comment type="catalytic activity">
    <reaction evidence="1">
        <text>D-fructose 6-phosphate + L-glutamine = D-glucosamine 6-phosphate + L-glutamate</text>
        <dbReference type="Rhea" id="RHEA:13237"/>
        <dbReference type="ChEBI" id="CHEBI:29985"/>
        <dbReference type="ChEBI" id="CHEBI:58359"/>
        <dbReference type="ChEBI" id="CHEBI:58725"/>
        <dbReference type="ChEBI" id="CHEBI:61527"/>
        <dbReference type="EC" id="2.6.1.16"/>
    </reaction>
</comment>
<keyword evidence="9" id="KW-1185">Reference proteome</keyword>
<reference evidence="8" key="1">
    <citation type="journal article" date="2021" name="Genome Biol. Evol.">
        <title>A High-Quality Reference Genome for a Parasitic Bivalve with Doubly Uniparental Inheritance (Bivalvia: Unionida).</title>
        <authorList>
            <person name="Smith C.H."/>
        </authorList>
    </citation>
    <scope>NUCLEOTIDE SEQUENCE</scope>
    <source>
        <strain evidence="8">CHS0354</strain>
    </source>
</reference>
<dbReference type="PANTHER" id="PTHR10937">
    <property type="entry name" value="GLUCOSAMINE--FRUCTOSE-6-PHOSPHATE AMINOTRANSFERASE, ISOMERIZING"/>
    <property type="match status" value="1"/>
</dbReference>
<dbReference type="InterPro" id="IPR035490">
    <property type="entry name" value="GlmS/FrlB_SIS"/>
</dbReference>
<dbReference type="Pfam" id="PF01380">
    <property type="entry name" value="SIS"/>
    <property type="match status" value="1"/>
</dbReference>
<dbReference type="InterPro" id="IPR001347">
    <property type="entry name" value="SIS_dom"/>
</dbReference>
<organism evidence="8 9">
    <name type="scientific">Potamilus streckersoni</name>
    <dbReference type="NCBI Taxonomy" id="2493646"/>
    <lineage>
        <taxon>Eukaryota</taxon>
        <taxon>Metazoa</taxon>
        <taxon>Spiralia</taxon>
        <taxon>Lophotrochozoa</taxon>
        <taxon>Mollusca</taxon>
        <taxon>Bivalvia</taxon>
        <taxon>Autobranchia</taxon>
        <taxon>Heteroconchia</taxon>
        <taxon>Palaeoheterodonta</taxon>
        <taxon>Unionida</taxon>
        <taxon>Unionoidea</taxon>
        <taxon>Unionidae</taxon>
        <taxon>Ambleminae</taxon>
        <taxon>Lampsilini</taxon>
        <taxon>Potamilus</taxon>
    </lineage>
</organism>
<dbReference type="CDD" id="cd05009">
    <property type="entry name" value="SIS_GlmS_GlmD_2"/>
    <property type="match status" value="1"/>
</dbReference>
<dbReference type="Proteomes" id="UP001195483">
    <property type="component" value="Unassembled WGS sequence"/>
</dbReference>
<evidence type="ECO:0000259" key="7">
    <source>
        <dbReference type="PROSITE" id="PS51464"/>
    </source>
</evidence>
<dbReference type="Pfam" id="PF13537">
    <property type="entry name" value="GATase_7"/>
    <property type="match status" value="1"/>
</dbReference>
<proteinExistence type="predicted"/>
<dbReference type="GO" id="GO:0006002">
    <property type="term" value="P:fructose 6-phosphate metabolic process"/>
    <property type="evidence" value="ECO:0007669"/>
    <property type="project" value="TreeGrafter"/>
</dbReference>
<evidence type="ECO:0000313" key="9">
    <source>
        <dbReference type="Proteomes" id="UP001195483"/>
    </source>
</evidence>
<sequence>MCGISAVAGYENVTPQLISSLKKLEYRGYDSCGIFVFDGTQGFIKKNIGETRRTLEQSAAISVLRTPVGQRTAGVTQKNAHPFYSNDKNFTLVHNGIIDNFRDLKEILLKEGYQFESETDSEVFVNLVQKLYAEEQDTERAFIRAVKLIKGHYAFALFSRHEPTKIFAVKKDSPLILGPGNGVNFIASDINAFLEWTRDAVIINDDEYIVASNNTYSVRSVLTGEIITPRIISVNWDSQEAQKGGFEHFMLKEIFEQPQTVRHAMSVSADDIAKVGKLIAESSQNSFLGVGTTYYVALYGSYLFAKNNELEKQERMLYDFAGVISEIINTQSGTILKLAEKYISDSPQRRHISNWLYLGKGIYHAIALEAALKMKEITYLHAEGMSAGFLKHGTLSLVDQQMATFFFMPDESDDALYRSTLHALQEVKARNGIVVCFGNPENEKLIAVADDIIPLPKVEAALYPYYELIIAQLFAYYSATRLKRNVDKPRNLAKSVTVA</sequence>
<dbReference type="InterPro" id="IPR017932">
    <property type="entry name" value="GATase_2_dom"/>
</dbReference>
<evidence type="ECO:0000313" key="8">
    <source>
        <dbReference type="EMBL" id="KAK3584287.1"/>
    </source>
</evidence>
<feature type="domain" description="Glutamine amidotransferase type-2" evidence="6">
    <location>
        <begin position="2"/>
        <end position="214"/>
    </location>
</feature>
<reference evidence="8" key="2">
    <citation type="journal article" date="2021" name="Genome Biol. Evol.">
        <title>Developing a high-quality reference genome for a parasitic bivalve with doubly uniparental inheritance (Bivalvia: Unionida).</title>
        <authorList>
            <person name="Smith C.H."/>
        </authorList>
    </citation>
    <scope>NUCLEOTIDE SEQUENCE</scope>
    <source>
        <strain evidence="8">CHS0354</strain>
        <tissue evidence="8">Mantle</tissue>
    </source>
</reference>
<accession>A0AAE0S2M9</accession>